<feature type="domain" description="ABC transporter" evidence="4">
    <location>
        <begin position="3"/>
        <end position="211"/>
    </location>
</feature>
<proteinExistence type="predicted"/>
<dbReference type="GO" id="GO:0016887">
    <property type="term" value="F:ATP hydrolysis activity"/>
    <property type="evidence" value="ECO:0007669"/>
    <property type="project" value="InterPro"/>
</dbReference>
<dbReference type="Pfam" id="PF00005">
    <property type="entry name" value="ABC_tran"/>
    <property type="match status" value="1"/>
</dbReference>
<dbReference type="InterPro" id="IPR003593">
    <property type="entry name" value="AAA+_ATPase"/>
</dbReference>
<dbReference type="OrthoDB" id="1119394at2"/>
<evidence type="ECO:0000313" key="5">
    <source>
        <dbReference type="EMBL" id="PXX20919.1"/>
    </source>
</evidence>
<dbReference type="STRING" id="1122991.GCA_000613445_01165"/>
<dbReference type="Proteomes" id="UP000248314">
    <property type="component" value="Unassembled WGS sequence"/>
</dbReference>
<evidence type="ECO:0000259" key="4">
    <source>
        <dbReference type="PROSITE" id="PS50893"/>
    </source>
</evidence>
<evidence type="ECO:0000256" key="3">
    <source>
        <dbReference type="ARBA" id="ARBA00022840"/>
    </source>
</evidence>
<sequence>MTIEMKDASLALEGKGLFHNLSFVVNGGEMLCVMGESGCGKTTLLQCILGFQPLDEGAVSIGGTELTALSAEYMRSMMAYIPQEVSLPCNTVAELVGLPYQLRVNRNKRFSKEALMEEWQRLRLDETLYTKRLADVSGGERQRIMLSMAGLLDKKMLLVDEPTSALDVDSSLLVAGYLQGLAKHGTAIIAVSHDRAFAGQCDKTLTLKSPQP</sequence>
<keyword evidence="6" id="KW-1185">Reference proteome</keyword>
<evidence type="ECO:0000256" key="2">
    <source>
        <dbReference type="ARBA" id="ARBA00022741"/>
    </source>
</evidence>
<dbReference type="InterPro" id="IPR003439">
    <property type="entry name" value="ABC_transporter-like_ATP-bd"/>
</dbReference>
<dbReference type="GO" id="GO:0005524">
    <property type="term" value="F:ATP binding"/>
    <property type="evidence" value="ECO:0007669"/>
    <property type="project" value="UniProtKB-KW"/>
</dbReference>
<organism evidence="5 6">
    <name type="scientific">Hoylesella shahii DSM 15611 = JCM 12083</name>
    <dbReference type="NCBI Taxonomy" id="1122991"/>
    <lineage>
        <taxon>Bacteria</taxon>
        <taxon>Pseudomonadati</taxon>
        <taxon>Bacteroidota</taxon>
        <taxon>Bacteroidia</taxon>
        <taxon>Bacteroidales</taxon>
        <taxon>Prevotellaceae</taxon>
        <taxon>Hoylesella</taxon>
    </lineage>
</organism>
<dbReference type="PANTHER" id="PTHR42734">
    <property type="entry name" value="METAL TRANSPORT SYSTEM ATP-BINDING PROTEIN TM_0124-RELATED"/>
    <property type="match status" value="1"/>
</dbReference>
<evidence type="ECO:0000256" key="1">
    <source>
        <dbReference type="ARBA" id="ARBA00022448"/>
    </source>
</evidence>
<gene>
    <name evidence="5" type="ORF">EJ73_02086</name>
</gene>
<dbReference type="PROSITE" id="PS50893">
    <property type="entry name" value="ABC_TRANSPORTER_2"/>
    <property type="match status" value="1"/>
</dbReference>
<dbReference type="SUPFAM" id="SSF52540">
    <property type="entry name" value="P-loop containing nucleoside triphosphate hydrolases"/>
    <property type="match status" value="1"/>
</dbReference>
<dbReference type="InterPro" id="IPR027417">
    <property type="entry name" value="P-loop_NTPase"/>
</dbReference>
<keyword evidence="2" id="KW-0547">Nucleotide-binding</keyword>
<name>A0A318HR86_9BACT</name>
<evidence type="ECO:0000313" key="6">
    <source>
        <dbReference type="Proteomes" id="UP000248314"/>
    </source>
</evidence>
<keyword evidence="1" id="KW-0813">Transport</keyword>
<dbReference type="AlphaFoldDB" id="A0A318HR86"/>
<keyword evidence="3 5" id="KW-0067">ATP-binding</keyword>
<reference evidence="5 6" key="1">
    <citation type="submission" date="2018-05" db="EMBL/GenBank/DDBJ databases">
        <title>Genomic Encyclopedia of Type Strains, Phase I: the one thousand microbial genomes (KMG-I) project.</title>
        <authorList>
            <person name="Kyrpides N."/>
        </authorList>
    </citation>
    <scope>NUCLEOTIDE SEQUENCE [LARGE SCALE GENOMIC DNA]</scope>
    <source>
        <strain evidence="5 6">DSM 15611</strain>
    </source>
</reference>
<accession>A0A318HR86</accession>
<dbReference type="EMBL" id="QJJX01000027">
    <property type="protein sequence ID" value="PXX20919.1"/>
    <property type="molecule type" value="Genomic_DNA"/>
</dbReference>
<comment type="caution">
    <text evidence="5">The sequence shown here is derived from an EMBL/GenBank/DDBJ whole genome shotgun (WGS) entry which is preliminary data.</text>
</comment>
<protein>
    <submittedName>
        <fullName evidence="5">Polar amino acid transport system ATP-binding protein/putative ABC transport system ATP-binding protein</fullName>
    </submittedName>
</protein>
<dbReference type="InterPro" id="IPR050153">
    <property type="entry name" value="Metal_Ion_Import_ABC"/>
</dbReference>
<dbReference type="SMART" id="SM00382">
    <property type="entry name" value="AAA"/>
    <property type="match status" value="1"/>
</dbReference>
<dbReference type="Gene3D" id="3.40.50.300">
    <property type="entry name" value="P-loop containing nucleotide triphosphate hydrolases"/>
    <property type="match status" value="1"/>
</dbReference>